<dbReference type="FunFam" id="3.30.70.1560:FF:000001">
    <property type="entry name" value="Pseudouridine synthase"/>
    <property type="match status" value="1"/>
</dbReference>
<dbReference type="Pfam" id="PF00849">
    <property type="entry name" value="PseudoU_synth_2"/>
    <property type="match status" value="1"/>
</dbReference>
<keyword evidence="3" id="KW-0694">RNA-binding</keyword>
<dbReference type="PANTHER" id="PTHR47683:SF3">
    <property type="entry name" value="RIBOSOMAL LARGE SUBUNIT PSEUDOURIDINE SYNTHASE B"/>
    <property type="match status" value="1"/>
</dbReference>
<dbReference type="InterPro" id="IPR000748">
    <property type="entry name" value="PsdUridine_synth_RsuA/RluB/E/F"/>
</dbReference>
<dbReference type="InterPro" id="IPR042092">
    <property type="entry name" value="PsdUridine_s_RsuA/RluB/E/F_cat"/>
</dbReference>
<reference evidence="7" key="1">
    <citation type="submission" date="2018-06" db="EMBL/GenBank/DDBJ databases">
        <authorList>
            <person name="Zhirakovskaya E."/>
        </authorList>
    </citation>
    <scope>NUCLEOTIDE SEQUENCE</scope>
</reference>
<dbReference type="FunFam" id="3.10.290.10:FF:000003">
    <property type="entry name" value="Pseudouridine synthase"/>
    <property type="match status" value="1"/>
</dbReference>
<dbReference type="PANTHER" id="PTHR47683">
    <property type="entry name" value="PSEUDOURIDINE SYNTHASE FAMILY PROTEIN-RELATED"/>
    <property type="match status" value="1"/>
</dbReference>
<dbReference type="GO" id="GO:0001522">
    <property type="term" value="P:pseudouridine synthesis"/>
    <property type="evidence" value="ECO:0007669"/>
    <property type="project" value="InterPro"/>
</dbReference>
<dbReference type="SUPFAM" id="SSF55174">
    <property type="entry name" value="Alpha-L RNA-binding motif"/>
    <property type="match status" value="1"/>
</dbReference>
<dbReference type="NCBIfam" id="NF007976">
    <property type="entry name" value="PRK10700.1"/>
    <property type="match status" value="1"/>
</dbReference>
<dbReference type="EC" id="5.4.99.22" evidence="7"/>
<dbReference type="Gene3D" id="3.10.290.10">
    <property type="entry name" value="RNA-binding S4 domain"/>
    <property type="match status" value="1"/>
</dbReference>
<evidence type="ECO:0000256" key="2">
    <source>
        <dbReference type="ARBA" id="ARBA00022552"/>
    </source>
</evidence>
<dbReference type="FunFam" id="3.30.70.580:FF:000009">
    <property type="entry name" value="Pseudouridine synthase"/>
    <property type="match status" value="1"/>
</dbReference>
<dbReference type="Pfam" id="PF01479">
    <property type="entry name" value="S4"/>
    <property type="match status" value="1"/>
</dbReference>
<dbReference type="CDD" id="cd02556">
    <property type="entry name" value="PseudoU_synth_RluB"/>
    <property type="match status" value="1"/>
</dbReference>
<evidence type="ECO:0000256" key="5">
    <source>
        <dbReference type="SAM" id="MobiDB-lite"/>
    </source>
</evidence>
<dbReference type="GO" id="GO:0006364">
    <property type="term" value="P:rRNA processing"/>
    <property type="evidence" value="ECO:0007669"/>
    <property type="project" value="UniProtKB-KW"/>
</dbReference>
<dbReference type="InterPro" id="IPR020103">
    <property type="entry name" value="PsdUridine_synth_cat_dom_sf"/>
</dbReference>
<evidence type="ECO:0000256" key="4">
    <source>
        <dbReference type="ARBA" id="ARBA00023235"/>
    </source>
</evidence>
<comment type="similarity">
    <text evidence="1">Belongs to the pseudouridine synthase RsuA family.</text>
</comment>
<proteinExistence type="inferred from homology"/>
<accession>A0A3B1BAT5</accession>
<dbReference type="PROSITE" id="PS50889">
    <property type="entry name" value="S4"/>
    <property type="match status" value="1"/>
</dbReference>
<feature type="region of interest" description="Disordered" evidence="5">
    <location>
        <begin position="250"/>
        <end position="276"/>
    </location>
</feature>
<dbReference type="SUPFAM" id="SSF55120">
    <property type="entry name" value="Pseudouridine synthase"/>
    <property type="match status" value="1"/>
</dbReference>
<dbReference type="GO" id="GO:0160139">
    <property type="term" value="F:23S rRNA pseudouridine(2605) synthase activity"/>
    <property type="evidence" value="ECO:0007669"/>
    <property type="project" value="UniProtKB-EC"/>
</dbReference>
<dbReference type="GO" id="GO:0005829">
    <property type="term" value="C:cytosol"/>
    <property type="evidence" value="ECO:0007669"/>
    <property type="project" value="UniProtKB-ARBA"/>
</dbReference>
<dbReference type="PROSITE" id="PS01149">
    <property type="entry name" value="PSI_RSU"/>
    <property type="match status" value="1"/>
</dbReference>
<feature type="domain" description="RNA-binding S4" evidence="6">
    <location>
        <begin position="3"/>
        <end position="68"/>
    </location>
</feature>
<feature type="compositionally biased region" description="Basic residues" evidence="5">
    <location>
        <begin position="254"/>
        <end position="276"/>
    </location>
</feature>
<dbReference type="SMART" id="SM00363">
    <property type="entry name" value="S4"/>
    <property type="match status" value="1"/>
</dbReference>
<evidence type="ECO:0000259" key="6">
    <source>
        <dbReference type="SMART" id="SM00363"/>
    </source>
</evidence>
<dbReference type="InterPro" id="IPR006145">
    <property type="entry name" value="PsdUridine_synth_RsuA/RluA"/>
</dbReference>
<dbReference type="Gene3D" id="3.30.70.580">
    <property type="entry name" value="Pseudouridine synthase I, catalytic domain, N-terminal subdomain"/>
    <property type="match status" value="1"/>
</dbReference>
<dbReference type="InterPro" id="IPR020094">
    <property type="entry name" value="TruA/RsuA/RluB/E/F_N"/>
</dbReference>
<organism evidence="7">
    <name type="scientific">hydrothermal vent metagenome</name>
    <dbReference type="NCBI Taxonomy" id="652676"/>
    <lineage>
        <taxon>unclassified sequences</taxon>
        <taxon>metagenomes</taxon>
        <taxon>ecological metagenomes</taxon>
    </lineage>
</organism>
<sequence length="276" mass="31755">MKERLQKIIARAGYGSRREVEKWIELGRIKINGSVASLGDQIDPAGNDKISLDNKPLRKLDIAPRLRVIAYNKPLGEVCSRHDPQNRATIFDNLPKLGRGRWIAIGRLDINTSGLLLFTTDGELANRLMHPSTEVEREYAVRVRGQASPEIFKQLQTGVELEDGLAHFDQILDSGGQGSNHWYHVILREGRNREVRRLWETVGFNVSRLIRIRYGSIELKRYLRLGKWKDLEEKDIRQLQVLAGMTTGIETTKKEHKTVRTEKKHRTPSRKKSHKK</sequence>
<dbReference type="InterPro" id="IPR002942">
    <property type="entry name" value="S4_RNA-bd"/>
</dbReference>
<dbReference type="InterPro" id="IPR018496">
    <property type="entry name" value="PsdUridine_synth_RsuA/RluB_CS"/>
</dbReference>
<evidence type="ECO:0000313" key="7">
    <source>
        <dbReference type="EMBL" id="VAX13182.1"/>
    </source>
</evidence>
<gene>
    <name evidence="7" type="ORF">MNBD_GAMMA24-1942</name>
</gene>
<evidence type="ECO:0000256" key="3">
    <source>
        <dbReference type="ARBA" id="ARBA00022884"/>
    </source>
</evidence>
<name>A0A3B1BAT5_9ZZZZ</name>
<dbReference type="EMBL" id="UOFZ01000104">
    <property type="protein sequence ID" value="VAX13182.1"/>
    <property type="molecule type" value="Genomic_DNA"/>
</dbReference>
<protein>
    <submittedName>
        <fullName evidence="7">Ribosomal large subunit pseudouridine synthase B</fullName>
        <ecNumber evidence="7">5.4.99.22</ecNumber>
    </submittedName>
</protein>
<keyword evidence="2" id="KW-0698">rRNA processing</keyword>
<dbReference type="CDD" id="cd00165">
    <property type="entry name" value="S4"/>
    <property type="match status" value="1"/>
</dbReference>
<dbReference type="Gene3D" id="3.30.70.1560">
    <property type="entry name" value="Alpha-L RNA-binding motif"/>
    <property type="match status" value="1"/>
</dbReference>
<evidence type="ECO:0000256" key="1">
    <source>
        <dbReference type="ARBA" id="ARBA00008348"/>
    </source>
</evidence>
<dbReference type="NCBIfam" id="TIGR00093">
    <property type="entry name" value="pseudouridine synthase"/>
    <property type="match status" value="1"/>
</dbReference>
<dbReference type="InterPro" id="IPR036986">
    <property type="entry name" value="S4_RNA-bd_sf"/>
</dbReference>
<keyword evidence="4 7" id="KW-0413">Isomerase</keyword>
<dbReference type="AlphaFoldDB" id="A0A3B1BAT5"/>
<dbReference type="GO" id="GO:0003723">
    <property type="term" value="F:RNA binding"/>
    <property type="evidence" value="ECO:0007669"/>
    <property type="project" value="UniProtKB-KW"/>
</dbReference>
<dbReference type="InterPro" id="IPR050343">
    <property type="entry name" value="RsuA_PseudoU_synthase"/>
</dbReference>